<protein>
    <recommendedName>
        <fullName evidence="4">NAD dependent epimerase/dehydratase family protein</fullName>
    </recommendedName>
</protein>
<keyword evidence="1" id="KW-0520">NAD</keyword>
<keyword evidence="3" id="KW-1185">Reference proteome</keyword>
<dbReference type="AlphaFoldDB" id="A0A0K8MDI0"/>
<dbReference type="PANTHER" id="PTHR43574">
    <property type="entry name" value="EPIMERASE-RELATED"/>
    <property type="match status" value="1"/>
</dbReference>
<name>A0A0K8MDI0_9PROT</name>
<proteinExistence type="predicted"/>
<evidence type="ECO:0000256" key="1">
    <source>
        <dbReference type="ARBA" id="ARBA00023027"/>
    </source>
</evidence>
<accession>A0A0K8MDI0</accession>
<dbReference type="EMBL" id="BBVC01000064">
    <property type="protein sequence ID" value="GAO98512.1"/>
    <property type="molecule type" value="Genomic_DNA"/>
</dbReference>
<reference evidence="2 3" key="1">
    <citation type="submission" date="2015-03" db="EMBL/GenBank/DDBJ databases">
        <title>Caedibacter varicaedens, whole genome shotgun sequence.</title>
        <authorList>
            <person name="Suzuki H."/>
            <person name="Dapper A.L."/>
            <person name="Gibson A.K."/>
            <person name="Jackson C."/>
            <person name="Lee H."/>
            <person name="Pejaver V.R."/>
            <person name="Doak T."/>
            <person name="Lynch M."/>
        </authorList>
    </citation>
    <scope>NUCLEOTIDE SEQUENCE [LARGE SCALE GENOMIC DNA]</scope>
</reference>
<dbReference type="InterPro" id="IPR036291">
    <property type="entry name" value="NAD(P)-bd_dom_sf"/>
</dbReference>
<evidence type="ECO:0008006" key="4">
    <source>
        <dbReference type="Google" id="ProtNLM"/>
    </source>
</evidence>
<sequence>MKNTLLIFGLGYVGAYTAYHALQKGYRVFGTTRTGKLNTEVISAYPDTNFSGVSVISFDDPQTLSDVFQEPITHILVTIPPQNGKDPLLESWQTPMEKLSSLQWLGYLSTTGVYGDHKGAWVDENSLCQPSNPRTKIRLMVEKEWLNSKLPTHIFRLSGIYGPGRNALNALYEGSAKRVEKSDHFFSRIHVEDIIQTLLSSMKHPHQGAIYNLADDLPSSSREVIEYASHLSGLTLPPLLDYDSANLSEMARSFYQDNRRIRNNKIKQDLGVTLTYPDYRNYFARIAPLFRR</sequence>
<dbReference type="OrthoDB" id="9808276at2"/>
<dbReference type="CDD" id="cd05266">
    <property type="entry name" value="SDR_a4"/>
    <property type="match status" value="1"/>
</dbReference>
<dbReference type="STRING" id="1629334.Cva_01174"/>
<evidence type="ECO:0000313" key="3">
    <source>
        <dbReference type="Proteomes" id="UP000036771"/>
    </source>
</evidence>
<evidence type="ECO:0000313" key="2">
    <source>
        <dbReference type="EMBL" id="GAO98512.1"/>
    </source>
</evidence>
<gene>
    <name evidence="2" type="ORF">Cva_01174</name>
</gene>
<organism evidence="2 3">
    <name type="scientific">Caedimonas varicaedens</name>
    <dbReference type="NCBI Taxonomy" id="1629334"/>
    <lineage>
        <taxon>Bacteria</taxon>
        <taxon>Pseudomonadati</taxon>
        <taxon>Pseudomonadota</taxon>
        <taxon>Alphaproteobacteria</taxon>
        <taxon>Holosporales</taxon>
        <taxon>Caedimonadaceae</taxon>
        <taxon>Caedimonas</taxon>
    </lineage>
</organism>
<dbReference type="SUPFAM" id="SSF51735">
    <property type="entry name" value="NAD(P)-binding Rossmann-fold domains"/>
    <property type="match status" value="1"/>
</dbReference>
<comment type="caution">
    <text evidence="2">The sequence shown here is derived from an EMBL/GenBank/DDBJ whole genome shotgun (WGS) entry which is preliminary data.</text>
</comment>
<dbReference type="Gene3D" id="3.40.50.720">
    <property type="entry name" value="NAD(P)-binding Rossmann-like Domain"/>
    <property type="match status" value="1"/>
</dbReference>
<dbReference type="Proteomes" id="UP000036771">
    <property type="component" value="Unassembled WGS sequence"/>
</dbReference>